<keyword evidence="2" id="KW-0812">Transmembrane</keyword>
<proteinExistence type="predicted"/>
<reference evidence="3" key="1">
    <citation type="journal article" date="2020" name="Stud. Mycol.">
        <title>101 Dothideomycetes genomes: a test case for predicting lifestyles and emergence of pathogens.</title>
        <authorList>
            <person name="Haridas S."/>
            <person name="Albert R."/>
            <person name="Binder M."/>
            <person name="Bloem J."/>
            <person name="Labutti K."/>
            <person name="Salamov A."/>
            <person name="Andreopoulos B."/>
            <person name="Baker S."/>
            <person name="Barry K."/>
            <person name="Bills G."/>
            <person name="Bluhm B."/>
            <person name="Cannon C."/>
            <person name="Castanera R."/>
            <person name="Culley D."/>
            <person name="Daum C."/>
            <person name="Ezra D."/>
            <person name="Gonzalez J."/>
            <person name="Henrissat B."/>
            <person name="Kuo A."/>
            <person name="Liang C."/>
            <person name="Lipzen A."/>
            <person name="Lutzoni F."/>
            <person name="Magnuson J."/>
            <person name="Mondo S."/>
            <person name="Nolan M."/>
            <person name="Ohm R."/>
            <person name="Pangilinan J."/>
            <person name="Park H.-J."/>
            <person name="Ramirez L."/>
            <person name="Alfaro M."/>
            <person name="Sun H."/>
            <person name="Tritt A."/>
            <person name="Yoshinaga Y."/>
            <person name="Zwiers L.-H."/>
            <person name="Turgeon B."/>
            <person name="Goodwin S."/>
            <person name="Spatafora J."/>
            <person name="Crous P."/>
            <person name="Grigoriev I."/>
        </authorList>
    </citation>
    <scope>NUCLEOTIDE SEQUENCE</scope>
    <source>
        <strain evidence="3">CBS 122681</strain>
    </source>
</reference>
<keyword evidence="4" id="KW-1185">Reference proteome</keyword>
<keyword evidence="2" id="KW-1133">Transmembrane helix</keyword>
<feature type="region of interest" description="Disordered" evidence="1">
    <location>
        <begin position="597"/>
        <end position="620"/>
    </location>
</feature>
<sequence>MVPLQFTFVPHVDRRAREGNVQDGEKVVPYRHWTKYNTFYGLVITTALASTLLAADFFEWRATGYFFRVANNFPGTVALIVQLLAAFFGLIHVTVLCRLVNYALRLRLRTASVTLDMLRTWVDLSIPRVDWDLPLRFFFPVLFVVFLSLVPAALWAGSTTPLISRTTTTGTVLLPSYQDVSMIREYPIEIGETGPSLRNQKGFFTYSVGVQSIGNLLSSAASASSVGTRPSVHPKFDNTQFSYVGRSYGVGAPVGLTDLLITSNNQAAGYVYQETGYLCNVTCIYNRTSDFHLAPTVDEWIFEASGNLPDSLDSPEVSSYIGHDSKAIVAIGVAHSELSPRRYLAITAGDSYAFLNSTQCTLDFSPTLFNVTVDLSNSNITVSPGQPAPDFNPQRNLTRTVVRQFELMSNDLTNLYVSLLGDAFNSSIAAYNMSRASVSRDPCTEAEATIAGLTNSITAMADDMLVAYASAQLMLASQSTSASATVYVYALQFGQRGYIYSIFIFNGLVILLVMAEALRTRGWKELGRFNYLDPRDLVIAGSRGGSEMARMADQWHGRRMKRFWLLSDPDEGNGGLKVRVRDGDAEGNVAIVVAGEEDGERALSSSPSDYRKPPRVPISL</sequence>
<dbReference type="EMBL" id="MU004303">
    <property type="protein sequence ID" value="KAF2659979.1"/>
    <property type="molecule type" value="Genomic_DNA"/>
</dbReference>
<dbReference type="OrthoDB" id="529273at2759"/>
<feature type="transmembrane region" description="Helical" evidence="2">
    <location>
        <begin position="137"/>
        <end position="157"/>
    </location>
</feature>
<organism evidence="3 4">
    <name type="scientific">Lophiostoma macrostomum CBS 122681</name>
    <dbReference type="NCBI Taxonomy" id="1314788"/>
    <lineage>
        <taxon>Eukaryota</taxon>
        <taxon>Fungi</taxon>
        <taxon>Dikarya</taxon>
        <taxon>Ascomycota</taxon>
        <taxon>Pezizomycotina</taxon>
        <taxon>Dothideomycetes</taxon>
        <taxon>Pleosporomycetidae</taxon>
        <taxon>Pleosporales</taxon>
        <taxon>Lophiostomataceae</taxon>
        <taxon>Lophiostoma</taxon>
    </lineage>
</organism>
<evidence type="ECO:0000256" key="2">
    <source>
        <dbReference type="SAM" id="Phobius"/>
    </source>
</evidence>
<feature type="transmembrane region" description="Helical" evidence="2">
    <location>
        <begin position="78"/>
        <end position="100"/>
    </location>
</feature>
<feature type="transmembrane region" description="Helical" evidence="2">
    <location>
        <begin position="498"/>
        <end position="518"/>
    </location>
</feature>
<evidence type="ECO:0000313" key="4">
    <source>
        <dbReference type="Proteomes" id="UP000799324"/>
    </source>
</evidence>
<keyword evidence="2" id="KW-0472">Membrane</keyword>
<dbReference type="Proteomes" id="UP000799324">
    <property type="component" value="Unassembled WGS sequence"/>
</dbReference>
<evidence type="ECO:0000256" key="1">
    <source>
        <dbReference type="SAM" id="MobiDB-lite"/>
    </source>
</evidence>
<protein>
    <submittedName>
        <fullName evidence="3">Uncharacterized protein</fullName>
    </submittedName>
</protein>
<evidence type="ECO:0000313" key="3">
    <source>
        <dbReference type="EMBL" id="KAF2659979.1"/>
    </source>
</evidence>
<feature type="transmembrane region" description="Helical" evidence="2">
    <location>
        <begin position="39"/>
        <end position="58"/>
    </location>
</feature>
<name>A0A6A6TIW8_9PLEO</name>
<accession>A0A6A6TIW8</accession>
<gene>
    <name evidence="3" type="ORF">K491DRAFT_701981</name>
</gene>
<dbReference type="AlphaFoldDB" id="A0A6A6TIW8"/>